<dbReference type="Gene3D" id="3.30.420.10">
    <property type="entry name" value="Ribonuclease H-like superfamily/Ribonuclease H"/>
    <property type="match status" value="1"/>
</dbReference>
<reference evidence="2 3" key="1">
    <citation type="journal article" date="2017" name="PLoS Biol.">
        <title>The sea cucumber genome provides insights into morphological evolution and visceral regeneration.</title>
        <authorList>
            <person name="Zhang X."/>
            <person name="Sun L."/>
            <person name="Yuan J."/>
            <person name="Sun Y."/>
            <person name="Gao Y."/>
            <person name="Zhang L."/>
            <person name="Li S."/>
            <person name="Dai H."/>
            <person name="Hamel J.F."/>
            <person name="Liu C."/>
            <person name="Yu Y."/>
            <person name="Liu S."/>
            <person name="Lin W."/>
            <person name="Guo K."/>
            <person name="Jin S."/>
            <person name="Xu P."/>
            <person name="Storey K.B."/>
            <person name="Huan P."/>
            <person name="Zhang T."/>
            <person name="Zhou Y."/>
            <person name="Zhang J."/>
            <person name="Lin C."/>
            <person name="Li X."/>
            <person name="Xing L."/>
            <person name="Huo D."/>
            <person name="Sun M."/>
            <person name="Wang L."/>
            <person name="Mercier A."/>
            <person name="Li F."/>
            <person name="Yang H."/>
            <person name="Xiang J."/>
        </authorList>
    </citation>
    <scope>NUCLEOTIDE SEQUENCE [LARGE SCALE GENOMIC DNA]</scope>
    <source>
        <strain evidence="2">Shaxun</strain>
        <tissue evidence="2">Muscle</tissue>
    </source>
</reference>
<dbReference type="PANTHER" id="PTHR33050">
    <property type="entry name" value="REVERSE TRANSCRIPTASE DOMAIN-CONTAINING PROTEIN"/>
    <property type="match status" value="1"/>
</dbReference>
<dbReference type="InterPro" id="IPR052055">
    <property type="entry name" value="Hepadnavirus_pol/RT"/>
</dbReference>
<dbReference type="PROSITE" id="PS50878">
    <property type="entry name" value="RT_POL"/>
    <property type="match status" value="1"/>
</dbReference>
<dbReference type="Gene3D" id="3.30.70.270">
    <property type="match status" value="1"/>
</dbReference>
<dbReference type="Pfam" id="PF00078">
    <property type="entry name" value="RVT_1"/>
    <property type="match status" value="1"/>
</dbReference>
<sequence length="581" mass="66132">MGIYWRGQVGVGHSQTRVQNRILLQPTFGGGGRQTLTPTDPVKRLALEGEILALLAKQAITRVPEETGPLFRSSFFLTKKRDGTWRPILNLKPLNTKHIRPKHFRMETLNLILPLLRKGMWAATVDLRDAYLHILIHKEHRRFLAFRYAEQDYQFRALPFGLATAPRTFTRVAGAVVAYLRKRGVTLYVYLDDWLVVGNSLSEATNNVHKTLQTLQELGWIVNQKKSRLSPSQTIQFLGAILDFTTGVARPSEERVAAVKATTQQILAHRGSPTGTWLRALGLMASLVDIVRLCRLHMRPLQLHLLRSADPTDPDKTTLIYRSEEVTQHFRWWLDPNNWSSGVPFAIQLPMTSITTDASLSGWGAHWSNRTAWGTWSQTETSLHINILEMMAVKRALEAFNDHVQGTITTIFTDNTTVVAYINRQGGTRSERLCRLAWEVITAAEDSGTILRASHIAGKLNVMADALSRGHIDPNEWSLEQETCDRIFSIFGRPTIDLFATHKNNKLQTFCSRRFHPLAYHTDAMSLSWDHMDAYIFPPLCMIGQVLRKIRNSKGRFTLIAPFWPRRPWFAEIPNSSWTSQ</sequence>
<evidence type="ECO:0000313" key="3">
    <source>
        <dbReference type="Proteomes" id="UP000230750"/>
    </source>
</evidence>
<feature type="domain" description="Reverse transcriptase" evidence="1">
    <location>
        <begin position="59"/>
        <end position="242"/>
    </location>
</feature>
<dbReference type="AlphaFoldDB" id="A0A2G8JJ26"/>
<name>A0A2G8JJ26_STIJA</name>
<dbReference type="CDD" id="cd03714">
    <property type="entry name" value="RT_DIRS1"/>
    <property type="match status" value="1"/>
</dbReference>
<dbReference type="InterPro" id="IPR043502">
    <property type="entry name" value="DNA/RNA_pol_sf"/>
</dbReference>
<keyword evidence="3" id="KW-1185">Reference proteome</keyword>
<organism evidence="2 3">
    <name type="scientific">Stichopus japonicus</name>
    <name type="common">Sea cucumber</name>
    <dbReference type="NCBI Taxonomy" id="307972"/>
    <lineage>
        <taxon>Eukaryota</taxon>
        <taxon>Metazoa</taxon>
        <taxon>Echinodermata</taxon>
        <taxon>Eleutherozoa</taxon>
        <taxon>Echinozoa</taxon>
        <taxon>Holothuroidea</taxon>
        <taxon>Aspidochirotacea</taxon>
        <taxon>Aspidochirotida</taxon>
        <taxon>Stichopodidae</taxon>
        <taxon>Apostichopus</taxon>
    </lineage>
</organism>
<dbReference type="STRING" id="307972.A0A2G8JJ26"/>
<evidence type="ECO:0000313" key="2">
    <source>
        <dbReference type="EMBL" id="PIK35743.1"/>
    </source>
</evidence>
<comment type="caution">
    <text evidence="2">The sequence shown here is derived from an EMBL/GenBank/DDBJ whole genome shotgun (WGS) entry which is preliminary data.</text>
</comment>
<evidence type="ECO:0000259" key="1">
    <source>
        <dbReference type="PROSITE" id="PS50878"/>
    </source>
</evidence>
<dbReference type="Proteomes" id="UP000230750">
    <property type="component" value="Unassembled WGS sequence"/>
</dbReference>
<proteinExistence type="predicted"/>
<protein>
    <recommendedName>
        <fullName evidence="1">Reverse transcriptase domain-containing protein</fullName>
    </recommendedName>
</protein>
<dbReference type="OrthoDB" id="6782814at2759"/>
<dbReference type="GO" id="GO:0006259">
    <property type="term" value="P:DNA metabolic process"/>
    <property type="evidence" value="ECO:0007669"/>
    <property type="project" value="UniProtKB-ARBA"/>
</dbReference>
<dbReference type="InterPro" id="IPR000477">
    <property type="entry name" value="RT_dom"/>
</dbReference>
<dbReference type="EMBL" id="MRZV01001825">
    <property type="protein sequence ID" value="PIK35743.1"/>
    <property type="molecule type" value="Genomic_DNA"/>
</dbReference>
<dbReference type="SUPFAM" id="SSF56672">
    <property type="entry name" value="DNA/RNA polymerases"/>
    <property type="match status" value="1"/>
</dbReference>
<dbReference type="CDD" id="cd09275">
    <property type="entry name" value="RNase_HI_RT_DIRS1"/>
    <property type="match status" value="1"/>
</dbReference>
<dbReference type="PANTHER" id="PTHR33050:SF7">
    <property type="entry name" value="RIBONUCLEASE H"/>
    <property type="match status" value="1"/>
</dbReference>
<dbReference type="InterPro" id="IPR043128">
    <property type="entry name" value="Rev_trsase/Diguanyl_cyclase"/>
</dbReference>
<dbReference type="GO" id="GO:0003676">
    <property type="term" value="F:nucleic acid binding"/>
    <property type="evidence" value="ECO:0007669"/>
    <property type="project" value="InterPro"/>
</dbReference>
<gene>
    <name evidence="2" type="ORF">BSL78_27439</name>
</gene>
<dbReference type="Gene3D" id="3.10.10.10">
    <property type="entry name" value="HIV Type 1 Reverse Transcriptase, subunit A, domain 1"/>
    <property type="match status" value="1"/>
</dbReference>
<dbReference type="InterPro" id="IPR036397">
    <property type="entry name" value="RNaseH_sf"/>
</dbReference>
<accession>A0A2G8JJ26</accession>